<feature type="domain" description="ABC transporter" evidence="6">
    <location>
        <begin position="4"/>
        <end position="229"/>
    </location>
</feature>
<keyword evidence="5" id="KW-0046">Antibiotic resistance</keyword>
<protein>
    <submittedName>
        <fullName evidence="7">Multidrug ABC transporter ATP-binding protein</fullName>
    </submittedName>
</protein>
<organism evidence="7 8">
    <name type="scientific">Buchananella hordeovulneris</name>
    <dbReference type="NCBI Taxonomy" id="52770"/>
    <lineage>
        <taxon>Bacteria</taxon>
        <taxon>Bacillati</taxon>
        <taxon>Actinomycetota</taxon>
        <taxon>Actinomycetes</taxon>
        <taxon>Actinomycetales</taxon>
        <taxon>Actinomycetaceae</taxon>
        <taxon>Buchananella</taxon>
    </lineage>
</organism>
<proteinExistence type="predicted"/>
<dbReference type="InterPro" id="IPR017871">
    <property type="entry name" value="ABC_transporter-like_CS"/>
</dbReference>
<dbReference type="InterPro" id="IPR003439">
    <property type="entry name" value="ABC_transporter-like_ATP-bd"/>
</dbReference>
<dbReference type="Gene3D" id="3.40.50.300">
    <property type="entry name" value="P-loop containing nucleotide triphosphate hydrolases"/>
    <property type="match status" value="1"/>
</dbReference>
<keyword evidence="8" id="KW-1185">Reference proteome</keyword>
<dbReference type="PANTHER" id="PTHR42711:SF16">
    <property type="entry name" value="ABC TRANSPORTER ATP-BINDING PROTEIN"/>
    <property type="match status" value="1"/>
</dbReference>
<sequence>MALIEVSGLTKSYGTRQVLRGVELSVQAGQIVGILGANGSGKTTAIECIGGLRQRDGGQVRVAGLDPAANPPALRELLGMQLQQCRLPDKIKVREALELYAAFYPHPRPSGELLDHFGLAAQAEQRFSALSGGQQQRLSVALALIGRPRIAFLDELTTGLDPAARRDIWVYLEALRDDGVTLVLVTHFMEEAQRLCDQLFVIGDGRVIASGSPAALTGAVGGQETSFAALPQLPLAALRALPDVHEVAVARDRVVVRGGPASPQQVIGALTDVGYPLTDLRVTSPSLDDAFLALTRPEEEK</sequence>
<accession>A0A1Q5PX06</accession>
<dbReference type="RefSeq" id="WP_073823679.1">
    <property type="nucleotide sequence ID" value="NZ_MQVS01000003.1"/>
</dbReference>
<evidence type="ECO:0000313" key="8">
    <source>
        <dbReference type="Proteomes" id="UP000185612"/>
    </source>
</evidence>
<dbReference type="EMBL" id="MQVS01000003">
    <property type="protein sequence ID" value="OKL52154.1"/>
    <property type="molecule type" value="Genomic_DNA"/>
</dbReference>
<dbReference type="InterPro" id="IPR050763">
    <property type="entry name" value="ABC_transporter_ATP-binding"/>
</dbReference>
<dbReference type="InterPro" id="IPR027417">
    <property type="entry name" value="P-loop_NTPase"/>
</dbReference>
<comment type="caution">
    <text evidence="7">The sequence shown here is derived from an EMBL/GenBank/DDBJ whole genome shotgun (WGS) entry which is preliminary data.</text>
</comment>
<dbReference type="Proteomes" id="UP000185612">
    <property type="component" value="Unassembled WGS sequence"/>
</dbReference>
<evidence type="ECO:0000256" key="4">
    <source>
        <dbReference type="ARBA" id="ARBA00022840"/>
    </source>
</evidence>
<dbReference type="STRING" id="52770.BSZ40_04430"/>
<evidence type="ECO:0000259" key="6">
    <source>
        <dbReference type="PROSITE" id="PS50893"/>
    </source>
</evidence>
<dbReference type="GO" id="GO:0005886">
    <property type="term" value="C:plasma membrane"/>
    <property type="evidence" value="ECO:0007669"/>
    <property type="project" value="UniProtKB-SubCell"/>
</dbReference>
<dbReference type="GO" id="GO:0016887">
    <property type="term" value="F:ATP hydrolysis activity"/>
    <property type="evidence" value="ECO:0007669"/>
    <property type="project" value="InterPro"/>
</dbReference>
<keyword evidence="2" id="KW-0813">Transport</keyword>
<dbReference type="GO" id="GO:0046677">
    <property type="term" value="P:response to antibiotic"/>
    <property type="evidence" value="ECO:0007669"/>
    <property type="project" value="UniProtKB-KW"/>
</dbReference>
<dbReference type="PANTHER" id="PTHR42711">
    <property type="entry name" value="ABC TRANSPORTER ATP-BINDING PROTEIN"/>
    <property type="match status" value="1"/>
</dbReference>
<dbReference type="AlphaFoldDB" id="A0A1Q5PX06"/>
<evidence type="ECO:0000256" key="5">
    <source>
        <dbReference type="ARBA" id="ARBA00023251"/>
    </source>
</evidence>
<dbReference type="SMART" id="SM00382">
    <property type="entry name" value="AAA"/>
    <property type="match status" value="1"/>
</dbReference>
<evidence type="ECO:0000313" key="7">
    <source>
        <dbReference type="EMBL" id="OKL52154.1"/>
    </source>
</evidence>
<gene>
    <name evidence="7" type="ORF">BSZ40_04430</name>
</gene>
<keyword evidence="4 7" id="KW-0067">ATP-binding</keyword>
<dbReference type="PROSITE" id="PS50893">
    <property type="entry name" value="ABC_TRANSPORTER_2"/>
    <property type="match status" value="1"/>
</dbReference>
<dbReference type="SUPFAM" id="SSF52540">
    <property type="entry name" value="P-loop containing nucleoside triphosphate hydrolases"/>
    <property type="match status" value="1"/>
</dbReference>
<dbReference type="CDD" id="cd03230">
    <property type="entry name" value="ABC_DR_subfamily_A"/>
    <property type="match status" value="1"/>
</dbReference>
<dbReference type="GO" id="GO:0005524">
    <property type="term" value="F:ATP binding"/>
    <property type="evidence" value="ECO:0007669"/>
    <property type="project" value="UniProtKB-KW"/>
</dbReference>
<comment type="subcellular location">
    <subcellularLocation>
        <location evidence="1">Cell membrane</location>
        <topology evidence="1">Peripheral membrane protein</topology>
    </subcellularLocation>
</comment>
<evidence type="ECO:0000256" key="3">
    <source>
        <dbReference type="ARBA" id="ARBA00022741"/>
    </source>
</evidence>
<dbReference type="PROSITE" id="PS00211">
    <property type="entry name" value="ABC_TRANSPORTER_1"/>
    <property type="match status" value="1"/>
</dbReference>
<evidence type="ECO:0000256" key="2">
    <source>
        <dbReference type="ARBA" id="ARBA00022448"/>
    </source>
</evidence>
<reference evidence="8" key="1">
    <citation type="submission" date="2016-12" db="EMBL/GenBank/DDBJ databases">
        <authorList>
            <person name="Meng X."/>
        </authorList>
    </citation>
    <scope>NUCLEOTIDE SEQUENCE [LARGE SCALE GENOMIC DNA]</scope>
    <source>
        <strain evidence="8">DSM 20732</strain>
    </source>
</reference>
<dbReference type="FunCoup" id="A0A1Q5PX06">
    <property type="interactions" value="22"/>
</dbReference>
<name>A0A1Q5PX06_9ACTO</name>
<dbReference type="Pfam" id="PF00005">
    <property type="entry name" value="ABC_tran"/>
    <property type="match status" value="1"/>
</dbReference>
<dbReference type="OrthoDB" id="9804819at2"/>
<evidence type="ECO:0000256" key="1">
    <source>
        <dbReference type="ARBA" id="ARBA00004202"/>
    </source>
</evidence>
<keyword evidence="3" id="KW-0547">Nucleotide-binding</keyword>
<dbReference type="InterPro" id="IPR003593">
    <property type="entry name" value="AAA+_ATPase"/>
</dbReference>